<dbReference type="Pfam" id="PF06607">
    <property type="entry name" value="Prokineticin"/>
    <property type="match status" value="1"/>
</dbReference>
<dbReference type="GO" id="GO:0001935">
    <property type="term" value="P:endothelial cell proliferation"/>
    <property type="evidence" value="ECO:0007669"/>
    <property type="project" value="TreeGrafter"/>
</dbReference>
<comment type="subcellular location">
    <subcellularLocation>
        <location evidence="1">Secreted</location>
    </subcellularLocation>
</comment>
<keyword evidence="5" id="KW-1015">Disulfide bond</keyword>
<comment type="similarity">
    <text evidence="2">Belongs to the AVIT (prokineticin) family.</text>
</comment>
<comment type="caution">
    <text evidence="8">The sequence shown here is derived from an EMBL/GenBank/DDBJ whole genome shotgun (WGS) entry which is preliminary data.</text>
</comment>
<evidence type="ECO:0000256" key="5">
    <source>
        <dbReference type="ARBA" id="ARBA00023157"/>
    </source>
</evidence>
<evidence type="ECO:0000256" key="3">
    <source>
        <dbReference type="ARBA" id="ARBA00022525"/>
    </source>
</evidence>
<proteinExistence type="inferred from homology"/>
<feature type="region of interest" description="Disordered" evidence="6">
    <location>
        <begin position="238"/>
        <end position="281"/>
    </location>
</feature>
<dbReference type="InterPro" id="IPR023569">
    <property type="entry name" value="Prokineticin_domain"/>
</dbReference>
<evidence type="ECO:0000259" key="7">
    <source>
        <dbReference type="Pfam" id="PF06607"/>
    </source>
</evidence>
<feature type="region of interest" description="Disordered" evidence="6">
    <location>
        <begin position="611"/>
        <end position="638"/>
    </location>
</feature>
<reference evidence="8 9" key="1">
    <citation type="submission" date="2020-03" db="EMBL/GenBank/DDBJ databases">
        <title>Dissostichus mawsoni Genome sequencing and assembly.</title>
        <authorList>
            <person name="Park H."/>
        </authorList>
    </citation>
    <scope>NUCLEOTIDE SEQUENCE [LARGE SCALE GENOMIC DNA]</scope>
    <source>
        <strain evidence="8">DM0001</strain>
        <tissue evidence="8">Muscle</tissue>
    </source>
</reference>
<dbReference type="Proteomes" id="UP000518266">
    <property type="component" value="Unassembled WGS sequence"/>
</dbReference>
<evidence type="ECO:0000256" key="1">
    <source>
        <dbReference type="ARBA" id="ARBA00004613"/>
    </source>
</evidence>
<dbReference type="GO" id="GO:0005576">
    <property type="term" value="C:extracellular region"/>
    <property type="evidence" value="ECO:0007669"/>
    <property type="project" value="UniProtKB-SubCell"/>
</dbReference>
<dbReference type="PANTHER" id="PTHR18821:SF8">
    <property type="entry name" value="PROKINETICIN-2"/>
    <property type="match status" value="1"/>
</dbReference>
<feature type="domain" description="Prokineticin" evidence="7">
    <location>
        <begin position="459"/>
        <end position="501"/>
    </location>
</feature>
<evidence type="ECO:0000313" key="9">
    <source>
        <dbReference type="Proteomes" id="UP000518266"/>
    </source>
</evidence>
<keyword evidence="9" id="KW-1185">Reference proteome</keyword>
<dbReference type="PANTHER" id="PTHR18821">
    <property type="entry name" value="PROKINETICIN"/>
    <property type="match status" value="1"/>
</dbReference>
<dbReference type="OrthoDB" id="6433669at2759"/>
<evidence type="ECO:0000256" key="4">
    <source>
        <dbReference type="ARBA" id="ARBA00022729"/>
    </source>
</evidence>
<organism evidence="8 9">
    <name type="scientific">Dissostichus mawsoni</name>
    <name type="common">Antarctic cod</name>
    <dbReference type="NCBI Taxonomy" id="36200"/>
    <lineage>
        <taxon>Eukaryota</taxon>
        <taxon>Metazoa</taxon>
        <taxon>Chordata</taxon>
        <taxon>Craniata</taxon>
        <taxon>Vertebrata</taxon>
        <taxon>Euteleostomi</taxon>
        <taxon>Actinopterygii</taxon>
        <taxon>Neopterygii</taxon>
        <taxon>Teleostei</taxon>
        <taxon>Neoteleostei</taxon>
        <taxon>Acanthomorphata</taxon>
        <taxon>Eupercaria</taxon>
        <taxon>Perciformes</taxon>
        <taxon>Notothenioidei</taxon>
        <taxon>Nototheniidae</taxon>
        <taxon>Dissostichus</taxon>
    </lineage>
</organism>
<sequence length="638" mass="68578">MVFGARSSSCCTALRMLSILRIRATSEPLLGFDGIWLVAICREHKMVLGNHLVQELHANPSEGRWEVGHHVEESFAILYEEGIIGVRYVFVPVLQQMKQRSQMKATLGPGLCPDANNHNSVRASNQAIEFVGNVAQLADRDRGVAERGGVAAYHPTQPWFRVPVPFPAAMVPAQVPVPAAMVPAPVPAPAAMVPASEPDLTAMFPDPEPAQAAMFPAPEPAHTAMIQASVRSPQPWFRLQNRPISHGPCSRTGPYSHGSGSRTGPYSHGSGSRTGPYSHGPGLCSGSGEDGCLDSGAGVGESPWDVTILLKMSVPYKGCELCQPTHHPPHHCHSNTWGSVSSAPGGRTGLICVTWRFAVSALQGYIFRSISHATPTPPRRYLGGRQDDASKVVSVTVLSCDEVLMGQGATSLERIDSNTLITIIRSTVASEMGFIVEKSIECGFEKDVFKTVALGSKKACEKDSQCGGGMCCAMSLWIRGLRMCTTMGQEGDECHPMSHKAGGETGSEAHPELLVEQEADGVGPRLGEAHPHRSAQVELRHRSSAHKYSQVPTSNTGGNAMATESVHTMQITAAHRVTLTQNSRKATWKQKSTDMKATSLQQSVLYGQADPPLIDAMTKGKQTAERTTSARHRSSRKK</sequence>
<dbReference type="SUPFAM" id="SSF57190">
    <property type="entry name" value="Colipase-like"/>
    <property type="match status" value="1"/>
</dbReference>
<feature type="compositionally biased region" description="Polar residues" evidence="6">
    <location>
        <begin position="258"/>
        <end position="275"/>
    </location>
</feature>
<evidence type="ECO:0000256" key="2">
    <source>
        <dbReference type="ARBA" id="ARBA00006999"/>
    </source>
</evidence>
<keyword evidence="3" id="KW-0964">Secreted</keyword>
<evidence type="ECO:0000313" key="8">
    <source>
        <dbReference type="EMBL" id="KAF3855815.1"/>
    </source>
</evidence>
<gene>
    <name evidence="8" type="ORF">F7725_016538</name>
</gene>
<evidence type="ECO:0000256" key="6">
    <source>
        <dbReference type="SAM" id="MobiDB-lite"/>
    </source>
</evidence>
<name>A0A7J5Z1W6_DISMA</name>
<protein>
    <recommendedName>
        <fullName evidence="7">Prokineticin domain-containing protein</fullName>
    </recommendedName>
</protein>
<accession>A0A7J5Z1W6</accession>
<dbReference type="InterPro" id="IPR009523">
    <property type="entry name" value="Prokineticin"/>
</dbReference>
<dbReference type="Gene3D" id="2.10.80.10">
    <property type="entry name" value="Lipase, subunit A"/>
    <property type="match status" value="1"/>
</dbReference>
<dbReference type="EMBL" id="JAAKFY010000006">
    <property type="protein sequence ID" value="KAF3855815.1"/>
    <property type="molecule type" value="Genomic_DNA"/>
</dbReference>
<feature type="compositionally biased region" description="Basic residues" evidence="6">
    <location>
        <begin position="629"/>
        <end position="638"/>
    </location>
</feature>
<keyword evidence="4" id="KW-0732">Signal</keyword>
<dbReference type="AlphaFoldDB" id="A0A7J5Z1W6"/>